<gene>
    <name evidence="1" type="ORF">EUGRSUZ_B00959</name>
</gene>
<dbReference type="EMBL" id="KK198754">
    <property type="protein sequence ID" value="KCW84077.1"/>
    <property type="molecule type" value="Genomic_DNA"/>
</dbReference>
<dbReference type="AlphaFoldDB" id="A0A059D0F3"/>
<dbReference type="Gramene" id="KCW84077">
    <property type="protein sequence ID" value="KCW84077"/>
    <property type="gene ID" value="EUGRSUZ_B00959"/>
</dbReference>
<reference evidence="1" key="1">
    <citation type="submission" date="2013-07" db="EMBL/GenBank/DDBJ databases">
        <title>The genome of Eucalyptus grandis.</title>
        <authorList>
            <person name="Schmutz J."/>
            <person name="Hayes R."/>
            <person name="Myburg A."/>
            <person name="Tuskan G."/>
            <person name="Grattapaglia D."/>
            <person name="Rokhsar D.S."/>
        </authorList>
    </citation>
    <scope>NUCLEOTIDE SEQUENCE</scope>
    <source>
        <tissue evidence="1">Leaf extractions</tissue>
    </source>
</reference>
<accession>A0A059D0F3</accession>
<organism evidence="1">
    <name type="scientific">Eucalyptus grandis</name>
    <name type="common">Flooded gum</name>
    <dbReference type="NCBI Taxonomy" id="71139"/>
    <lineage>
        <taxon>Eukaryota</taxon>
        <taxon>Viridiplantae</taxon>
        <taxon>Streptophyta</taxon>
        <taxon>Embryophyta</taxon>
        <taxon>Tracheophyta</taxon>
        <taxon>Spermatophyta</taxon>
        <taxon>Magnoliopsida</taxon>
        <taxon>eudicotyledons</taxon>
        <taxon>Gunneridae</taxon>
        <taxon>Pentapetalae</taxon>
        <taxon>rosids</taxon>
        <taxon>malvids</taxon>
        <taxon>Myrtales</taxon>
        <taxon>Myrtaceae</taxon>
        <taxon>Myrtoideae</taxon>
        <taxon>Eucalypteae</taxon>
        <taxon>Eucalyptus</taxon>
    </lineage>
</organism>
<sequence>MKAKNLPRLLQIRRKMYPRLKAESLLQLRVISSSVLVRGCDVHVVPFCHSLRSPFVNNYSSTGEELGPTPRNMMPN</sequence>
<dbReference type="InParanoid" id="A0A059D0F3"/>
<evidence type="ECO:0000313" key="1">
    <source>
        <dbReference type="EMBL" id="KCW84077.1"/>
    </source>
</evidence>
<name>A0A059D0F3_EUCGR</name>
<proteinExistence type="predicted"/>
<protein>
    <submittedName>
        <fullName evidence="1">Uncharacterized protein</fullName>
    </submittedName>
</protein>